<gene>
    <name evidence="2" type="ORF">CYMTET_22785</name>
</gene>
<evidence type="ECO:0000313" key="2">
    <source>
        <dbReference type="EMBL" id="KAK3268726.1"/>
    </source>
</evidence>
<sequence length="148" mass="16680">MEAILNPAVLHTTRIRFIHLNHNDCRFSQTSNFRALPIDLFRQGSVRQKCIDTALQAVQSVRYEGEQLRVQHGQGQQSGEHSSTNTSVAISDLARPMAGEDTKSDPDFAEKELGLRNFFGDRPNSYHLTPDLEDKGYFCVCKAVVELE</sequence>
<comment type="caution">
    <text evidence="2">The sequence shown here is derived from an EMBL/GenBank/DDBJ whole genome shotgun (WGS) entry which is preliminary data.</text>
</comment>
<accession>A0AAE0L1K2</accession>
<reference evidence="2 3" key="1">
    <citation type="journal article" date="2015" name="Genome Biol. Evol.">
        <title>Comparative Genomics of a Bacterivorous Green Alga Reveals Evolutionary Causalities and Consequences of Phago-Mixotrophic Mode of Nutrition.</title>
        <authorList>
            <person name="Burns J.A."/>
            <person name="Paasch A."/>
            <person name="Narechania A."/>
            <person name="Kim E."/>
        </authorList>
    </citation>
    <scope>NUCLEOTIDE SEQUENCE [LARGE SCALE GENOMIC DNA]</scope>
    <source>
        <strain evidence="2 3">PLY_AMNH</strain>
    </source>
</reference>
<feature type="compositionally biased region" description="Low complexity" evidence="1">
    <location>
        <begin position="71"/>
        <end position="83"/>
    </location>
</feature>
<keyword evidence="3" id="KW-1185">Reference proteome</keyword>
<protein>
    <submittedName>
        <fullName evidence="2">Uncharacterized protein</fullName>
    </submittedName>
</protein>
<organism evidence="2 3">
    <name type="scientific">Cymbomonas tetramitiformis</name>
    <dbReference type="NCBI Taxonomy" id="36881"/>
    <lineage>
        <taxon>Eukaryota</taxon>
        <taxon>Viridiplantae</taxon>
        <taxon>Chlorophyta</taxon>
        <taxon>Pyramimonadophyceae</taxon>
        <taxon>Pyramimonadales</taxon>
        <taxon>Pyramimonadaceae</taxon>
        <taxon>Cymbomonas</taxon>
    </lineage>
</organism>
<proteinExistence type="predicted"/>
<dbReference type="EMBL" id="LGRX02011624">
    <property type="protein sequence ID" value="KAK3268726.1"/>
    <property type="molecule type" value="Genomic_DNA"/>
</dbReference>
<dbReference type="AlphaFoldDB" id="A0AAE0L1K2"/>
<dbReference type="Proteomes" id="UP001190700">
    <property type="component" value="Unassembled WGS sequence"/>
</dbReference>
<name>A0AAE0L1K2_9CHLO</name>
<feature type="region of interest" description="Disordered" evidence="1">
    <location>
        <begin position="69"/>
        <end position="106"/>
    </location>
</feature>
<evidence type="ECO:0000256" key="1">
    <source>
        <dbReference type="SAM" id="MobiDB-lite"/>
    </source>
</evidence>
<evidence type="ECO:0000313" key="3">
    <source>
        <dbReference type="Proteomes" id="UP001190700"/>
    </source>
</evidence>